<dbReference type="Gene3D" id="2.30.310.10">
    <property type="entry name" value="ibrinogen binding protein from staphylococcus aureus domain"/>
    <property type="match status" value="1"/>
</dbReference>
<dbReference type="InterPro" id="IPR008532">
    <property type="entry name" value="NFACT_RNA-bd"/>
</dbReference>
<organism evidence="7 8">
    <name type="scientific">Candidatus Scybalenecus merdavium</name>
    <dbReference type="NCBI Taxonomy" id="2840939"/>
    <lineage>
        <taxon>Bacteria</taxon>
        <taxon>Bacillati</taxon>
        <taxon>Bacillota</taxon>
        <taxon>Clostridia</taxon>
        <taxon>Eubacteriales</taxon>
        <taxon>Oscillospiraceae</taxon>
        <taxon>Oscillospiraceae incertae sedis</taxon>
        <taxon>Candidatus Scybalenecus</taxon>
    </lineage>
</organism>
<reference evidence="7" key="2">
    <citation type="journal article" date="2021" name="PeerJ">
        <title>Extensive microbial diversity within the chicken gut microbiome revealed by metagenomics and culture.</title>
        <authorList>
            <person name="Gilroy R."/>
            <person name="Ravi A."/>
            <person name="Getino M."/>
            <person name="Pursley I."/>
            <person name="Horton D.L."/>
            <person name="Alikhan N.F."/>
            <person name="Baker D."/>
            <person name="Gharbi K."/>
            <person name="Hall N."/>
            <person name="Watson M."/>
            <person name="Adriaenssens E.M."/>
            <person name="Foster-Nyarko E."/>
            <person name="Jarju S."/>
            <person name="Secka A."/>
            <person name="Antonio M."/>
            <person name="Oren A."/>
            <person name="Chaudhuri R.R."/>
            <person name="La Ragione R."/>
            <person name="Hildebrand F."/>
            <person name="Pallen M.J."/>
        </authorList>
    </citation>
    <scope>NUCLEOTIDE SEQUENCE</scope>
    <source>
        <strain evidence="7">CHK176-6737</strain>
    </source>
</reference>
<reference evidence="7" key="1">
    <citation type="submission" date="2020-10" db="EMBL/GenBank/DDBJ databases">
        <authorList>
            <person name="Gilroy R."/>
        </authorList>
    </citation>
    <scope>NUCLEOTIDE SEQUENCE</scope>
    <source>
        <strain evidence="7">CHK176-6737</strain>
    </source>
</reference>
<dbReference type="InterPro" id="IPR051608">
    <property type="entry name" value="RQC_Subunit_NEMF"/>
</dbReference>
<dbReference type="Pfam" id="PF05833">
    <property type="entry name" value="NFACT_N"/>
    <property type="match status" value="1"/>
</dbReference>
<keyword evidence="1 5" id="KW-0820">tRNA-binding</keyword>
<evidence type="ECO:0000256" key="5">
    <source>
        <dbReference type="HAMAP-Rule" id="MF_00844"/>
    </source>
</evidence>
<dbReference type="GO" id="GO:1990112">
    <property type="term" value="C:RQC complex"/>
    <property type="evidence" value="ECO:0007669"/>
    <property type="project" value="TreeGrafter"/>
</dbReference>
<keyword evidence="3 5" id="KW-0694">RNA-binding</keyword>
<evidence type="ECO:0000313" key="7">
    <source>
        <dbReference type="EMBL" id="HIU69281.1"/>
    </source>
</evidence>
<evidence type="ECO:0000256" key="2">
    <source>
        <dbReference type="ARBA" id="ARBA00022730"/>
    </source>
</evidence>
<dbReference type="GO" id="GO:0072344">
    <property type="term" value="P:rescue of stalled ribosome"/>
    <property type="evidence" value="ECO:0007669"/>
    <property type="project" value="UniProtKB-UniRule"/>
</dbReference>
<accession>A0A9D1MUD5</accession>
<feature type="domain" description="NFACT RNA-binding" evidence="6">
    <location>
        <begin position="441"/>
        <end position="535"/>
    </location>
</feature>
<dbReference type="PANTHER" id="PTHR15239:SF6">
    <property type="entry name" value="RIBOSOME QUALITY CONTROL COMPLEX SUBUNIT NEMF"/>
    <property type="match status" value="1"/>
</dbReference>
<sequence length="557" mass="62756">MALDGIFLKCLTDELSQALVGCRVEKIYQPSRDELVFAFRTTSGVKRLFLSARADGARVHITNMPPENPDKPPMFCMLLRKRLSAARLVEIRRVALERIAQFVFSATNDLGDEVTYSLIAEIMGRRSNLILVQDGKIVDAIKRIDFTTSSVRQVLPGEKYVYPPGQDKMDIFHTPAQTVQAALDASQKPPAKAAMDVIMGISPVVAREFAGGLTVRELLEYASHPQPFVLLENERAFDFTFLPVRQYGDLVQMKTYDTFSELLDFYYFERERRARTRQRAHDLFVHVTSLCERAHRKALNREKELADCADKDRLRLWGDLISANMYNLQKGSLFYDLQDFYTGEPVRIPADPALTPAQNAQKYYKEYRKKQVAEKMLTGFIRDAHDEAEYLETVLDAIERAESGSDISAIRRELADGGFLKRKNAREKAPKPLGPLQFVCDGGLTALVGRNNVQNDRLTLKEARKNDIWLHTKDFPGSHVILQTGGVSPSEQALHDAAVLAAFHSKGSSSSNVAVDYTAVRNVKKPSGAKPGKVIYTDYKTLFVTPTLEEAERLKKQ</sequence>
<dbReference type="FunFam" id="2.30.310.10:FF:000004">
    <property type="entry name" value="Fibronectin-binding protein A"/>
    <property type="match status" value="1"/>
</dbReference>
<protein>
    <recommendedName>
        <fullName evidence="5">Rqc2 homolog RqcH</fullName>
        <shortName evidence="5">RqcH</shortName>
    </recommendedName>
</protein>
<dbReference type="GO" id="GO:0043023">
    <property type="term" value="F:ribosomal large subunit binding"/>
    <property type="evidence" value="ECO:0007669"/>
    <property type="project" value="UniProtKB-UniRule"/>
</dbReference>
<comment type="similarity">
    <text evidence="5">Belongs to the NEMF family.</text>
</comment>
<keyword evidence="4 5" id="KW-0648">Protein biosynthesis</keyword>
<dbReference type="InterPro" id="IPR043682">
    <property type="entry name" value="RqcH_bacterial"/>
</dbReference>
<evidence type="ECO:0000256" key="1">
    <source>
        <dbReference type="ARBA" id="ARBA00022555"/>
    </source>
</evidence>
<comment type="subunit">
    <text evidence="5">Associates with stalled 50S ribosomal subunits. Binds to RqcP.</text>
</comment>
<dbReference type="EMBL" id="DVNM01000027">
    <property type="protein sequence ID" value="HIU69281.1"/>
    <property type="molecule type" value="Genomic_DNA"/>
</dbReference>
<proteinExistence type="inferred from homology"/>
<dbReference type="HAMAP" id="MF_00844_B">
    <property type="entry name" value="RqcH_B"/>
    <property type="match status" value="1"/>
</dbReference>
<evidence type="ECO:0000259" key="6">
    <source>
        <dbReference type="Pfam" id="PF05670"/>
    </source>
</evidence>
<comment type="caution">
    <text evidence="7">The sequence shown here is derived from an EMBL/GenBank/DDBJ whole genome shotgun (WGS) entry which is preliminary data.</text>
</comment>
<evidence type="ECO:0000256" key="4">
    <source>
        <dbReference type="ARBA" id="ARBA00022917"/>
    </source>
</evidence>
<evidence type="ECO:0000256" key="3">
    <source>
        <dbReference type="ARBA" id="ARBA00022884"/>
    </source>
</evidence>
<name>A0A9D1MUD5_9FIRM</name>
<comment type="function">
    <text evidence="5">Key component of the ribosome quality control system (RQC), a ribosome-associated complex that mediates the extraction of incompletely synthesized nascent chains from stalled ribosomes and their subsequent degradation. RqcH recruits Ala-charged tRNA, and with RqcP directs the elongation of stalled nascent chains on 50S ribosomal subunits, leading to non-templated C-terminal alanine extensions (Ala tail). The Ala tail promotes nascent chain degradation. May add between 1 and at least 8 Ala residues. Binds to stalled 50S ribosomal subunits.</text>
</comment>
<dbReference type="Gene3D" id="3.40.970.40">
    <property type="entry name" value="fibrinogen binding protein from staphylococcus aureus domain like"/>
    <property type="match status" value="1"/>
</dbReference>
<dbReference type="GO" id="GO:0000049">
    <property type="term" value="F:tRNA binding"/>
    <property type="evidence" value="ECO:0007669"/>
    <property type="project" value="UniProtKB-UniRule"/>
</dbReference>
<dbReference type="Pfam" id="PF05670">
    <property type="entry name" value="NFACT-R_1"/>
    <property type="match status" value="1"/>
</dbReference>
<keyword evidence="2 5" id="KW-0699">rRNA-binding</keyword>
<dbReference type="AlphaFoldDB" id="A0A9D1MUD5"/>
<gene>
    <name evidence="5" type="primary">rqcH</name>
    <name evidence="7" type="ORF">IAD23_04910</name>
</gene>
<dbReference type="Proteomes" id="UP000824125">
    <property type="component" value="Unassembled WGS sequence"/>
</dbReference>
<dbReference type="GO" id="GO:0019843">
    <property type="term" value="F:rRNA binding"/>
    <property type="evidence" value="ECO:0007669"/>
    <property type="project" value="UniProtKB-UniRule"/>
</dbReference>
<evidence type="ECO:0000313" key="8">
    <source>
        <dbReference type="Proteomes" id="UP000824125"/>
    </source>
</evidence>
<dbReference type="PANTHER" id="PTHR15239">
    <property type="entry name" value="NUCLEAR EXPORT MEDIATOR FACTOR NEMF"/>
    <property type="match status" value="1"/>
</dbReference>